<evidence type="ECO:0000256" key="2">
    <source>
        <dbReference type="ARBA" id="ARBA00005051"/>
    </source>
</evidence>
<dbReference type="Pfam" id="PF01288">
    <property type="entry name" value="HPPK"/>
    <property type="match status" value="1"/>
</dbReference>
<dbReference type="SMART" id="SM00905">
    <property type="entry name" value="FolB"/>
    <property type="match status" value="1"/>
</dbReference>
<dbReference type="EC" id="2.7.6.3" evidence="9"/>
<dbReference type="SUPFAM" id="SSF55620">
    <property type="entry name" value="Tetrahydrobiopterin biosynthesis enzymes-like"/>
    <property type="match status" value="1"/>
</dbReference>
<dbReference type="RefSeq" id="WP_376980021.1">
    <property type="nucleotide sequence ID" value="NZ_JBHLSV010000009.1"/>
</dbReference>
<accession>A0ABV6RAS0</accession>
<comment type="similarity">
    <text evidence="3">In the N-terminal section; belongs to the DHNA family.</text>
</comment>
<evidence type="ECO:0000259" key="11">
    <source>
        <dbReference type="PROSITE" id="PS00794"/>
    </source>
</evidence>
<keyword evidence="5" id="KW-0547">Nucleotide-binding</keyword>
<comment type="function">
    <text evidence="9">Catalyzes the conversion of 7,8-dihydroneopterin to 6-hydroxymethyl-7,8-dihydropterin.</text>
</comment>
<dbReference type="CDD" id="cd00483">
    <property type="entry name" value="HPPK"/>
    <property type="match status" value="1"/>
</dbReference>
<dbReference type="NCBIfam" id="TIGR01498">
    <property type="entry name" value="folK"/>
    <property type="match status" value="1"/>
</dbReference>
<dbReference type="PANTHER" id="PTHR43071">
    <property type="entry name" value="2-AMINO-4-HYDROXY-6-HYDROXYMETHYLDIHYDROPTERIDINE PYROPHOSPHOKINASE"/>
    <property type="match status" value="1"/>
</dbReference>
<comment type="catalytic activity">
    <reaction evidence="9">
        <text>7,8-dihydroneopterin = 6-hydroxymethyl-7,8-dihydropterin + glycolaldehyde</text>
        <dbReference type="Rhea" id="RHEA:10540"/>
        <dbReference type="ChEBI" id="CHEBI:17001"/>
        <dbReference type="ChEBI" id="CHEBI:17071"/>
        <dbReference type="ChEBI" id="CHEBI:44841"/>
        <dbReference type="EC" id="4.1.2.25"/>
    </reaction>
</comment>
<comment type="pathway">
    <text evidence="9">Cofactor biosynthesis; tetrahydrofolate biosynthesis; 2-amino-4-hydroxy-6-hydroxymethyl-7,8-dihydropteridine diphosphate from 7,8-dihydroneopterin triphosphate: step 3/4.</text>
</comment>
<evidence type="ECO:0000256" key="3">
    <source>
        <dbReference type="ARBA" id="ARBA00009640"/>
    </source>
</evidence>
<keyword evidence="8 9" id="KW-0289">Folate biosynthesis</keyword>
<dbReference type="InterPro" id="IPR000550">
    <property type="entry name" value="Hppk"/>
</dbReference>
<comment type="pathway">
    <text evidence="2">Cofactor biosynthesis; tetrahydrofolate biosynthesis; 2-amino-4-hydroxy-6-hydroxymethyl-7,8-dihydropteridine diphosphate from 7,8-dihydroneopterin triphosphate: step 4/4.</text>
</comment>
<keyword evidence="4 12" id="KW-0808">Transferase</keyword>
<protein>
    <recommendedName>
        <fullName evidence="9">Bifunctional folate synthesis protein</fullName>
    </recommendedName>
    <domain>
        <recommendedName>
            <fullName evidence="9">Dihydroneopterin aldolase</fullName>
            <shortName evidence="9">DHNA</shortName>
            <ecNumber evidence="9">4.1.2.25</ecNumber>
        </recommendedName>
        <alternativeName>
            <fullName evidence="9">7,8-dihydroneopterin aldolase</fullName>
        </alternativeName>
    </domain>
    <domain>
        <recommendedName>
            <fullName evidence="9">2-amino-4-hydroxy-6-hydroxymethyldihydropteridine pyrophosphokinase</fullName>
            <ecNumber evidence="9">2.7.6.3</ecNumber>
        </recommendedName>
        <alternativeName>
            <fullName evidence="9">6-hydroxymethyl-7,8-dihydropterin pyrophosphokinase</fullName>
            <shortName evidence="9">PPPK</shortName>
        </alternativeName>
        <alternativeName>
            <fullName evidence="9">7,8-dihydro-6-hydroxymethylpterin pyrophosphokinase</fullName>
            <shortName evidence="9">HPPK</shortName>
        </alternativeName>
    </domain>
</protein>
<dbReference type="InterPro" id="IPR035907">
    <property type="entry name" value="Hppk_sf"/>
</dbReference>
<name>A0ABV6RAS0_9MICO</name>
<evidence type="ECO:0000256" key="6">
    <source>
        <dbReference type="ARBA" id="ARBA00022777"/>
    </source>
</evidence>
<comment type="catalytic activity">
    <reaction evidence="1">
        <text>6-hydroxymethyl-7,8-dihydropterin + ATP = (7,8-dihydropterin-6-yl)methyl diphosphate + AMP + H(+)</text>
        <dbReference type="Rhea" id="RHEA:11412"/>
        <dbReference type="ChEBI" id="CHEBI:15378"/>
        <dbReference type="ChEBI" id="CHEBI:30616"/>
        <dbReference type="ChEBI" id="CHEBI:44841"/>
        <dbReference type="ChEBI" id="CHEBI:72950"/>
        <dbReference type="ChEBI" id="CHEBI:456215"/>
        <dbReference type="EC" id="2.7.6.3"/>
    </reaction>
</comment>
<proteinExistence type="inferred from homology"/>
<dbReference type="NCBIfam" id="TIGR00525">
    <property type="entry name" value="folB"/>
    <property type="match status" value="1"/>
</dbReference>
<dbReference type="EMBL" id="JBHLSV010000009">
    <property type="protein sequence ID" value="MFC0674084.1"/>
    <property type="molecule type" value="Genomic_DNA"/>
</dbReference>
<organism evidence="12 13">
    <name type="scientific">Brachybacterium hainanense</name>
    <dbReference type="NCBI Taxonomy" id="1541174"/>
    <lineage>
        <taxon>Bacteria</taxon>
        <taxon>Bacillati</taxon>
        <taxon>Actinomycetota</taxon>
        <taxon>Actinomycetes</taxon>
        <taxon>Micrococcales</taxon>
        <taxon>Dermabacteraceae</taxon>
        <taxon>Brachybacterium</taxon>
    </lineage>
</organism>
<comment type="similarity">
    <text evidence="9">Belongs to the DHNA family.</text>
</comment>
<reference evidence="12 13" key="1">
    <citation type="submission" date="2024-09" db="EMBL/GenBank/DDBJ databases">
        <authorList>
            <person name="Sun Q."/>
            <person name="Mori K."/>
        </authorList>
    </citation>
    <scope>NUCLEOTIDE SEQUENCE [LARGE SCALE GENOMIC DNA]</scope>
    <source>
        <strain evidence="12 13">CICC 10874</strain>
    </source>
</reference>
<evidence type="ECO:0000256" key="8">
    <source>
        <dbReference type="ARBA" id="ARBA00022909"/>
    </source>
</evidence>
<dbReference type="Gene3D" id="3.30.1130.10">
    <property type="match status" value="1"/>
</dbReference>
<feature type="domain" description="7,8-dihydro-6-hydroxymethylpterin-pyrophosphokinase" evidence="11">
    <location>
        <begin position="218"/>
        <end position="229"/>
    </location>
</feature>
<dbReference type="GO" id="GO:0003848">
    <property type="term" value="F:2-amino-4-hydroxy-6-hydroxymethyldihydropteridine diphosphokinase activity"/>
    <property type="evidence" value="ECO:0007669"/>
    <property type="project" value="UniProtKB-EC"/>
</dbReference>
<dbReference type="SUPFAM" id="SSF55083">
    <property type="entry name" value="6-hydroxymethyl-7,8-dihydropterin pyrophosphokinase, HPPK"/>
    <property type="match status" value="1"/>
</dbReference>
<evidence type="ECO:0000256" key="9">
    <source>
        <dbReference type="RuleBase" id="RU362079"/>
    </source>
</evidence>
<dbReference type="Gene3D" id="3.30.70.560">
    <property type="entry name" value="7,8-Dihydro-6-hydroxymethylpterin-pyrophosphokinase HPPK"/>
    <property type="match status" value="1"/>
</dbReference>
<evidence type="ECO:0000313" key="13">
    <source>
        <dbReference type="Proteomes" id="UP001589793"/>
    </source>
</evidence>
<evidence type="ECO:0000256" key="5">
    <source>
        <dbReference type="ARBA" id="ARBA00022741"/>
    </source>
</evidence>
<evidence type="ECO:0000256" key="10">
    <source>
        <dbReference type="SAM" id="MobiDB-lite"/>
    </source>
</evidence>
<gene>
    <name evidence="12" type="primary">folK</name>
    <name evidence="12" type="ORF">ACFFF6_08970</name>
</gene>
<keyword evidence="13" id="KW-1185">Reference proteome</keyword>
<dbReference type="PANTHER" id="PTHR43071:SF1">
    <property type="entry name" value="2-AMINO-4-HYDROXY-6-HYDROXYMETHYLDIHYDROPTERIDINE PYROPHOSPHOKINASE"/>
    <property type="match status" value="1"/>
</dbReference>
<dbReference type="InterPro" id="IPR006157">
    <property type="entry name" value="FolB_dom"/>
</dbReference>
<dbReference type="InterPro" id="IPR006156">
    <property type="entry name" value="Dihydroneopterin_aldolase"/>
</dbReference>
<feature type="region of interest" description="Disordered" evidence="10">
    <location>
        <begin position="285"/>
        <end position="306"/>
    </location>
</feature>
<keyword evidence="7" id="KW-0067">ATP-binding</keyword>
<dbReference type="CDD" id="cd00534">
    <property type="entry name" value="DHNA_DHNTPE"/>
    <property type="match status" value="1"/>
</dbReference>
<evidence type="ECO:0000256" key="4">
    <source>
        <dbReference type="ARBA" id="ARBA00022679"/>
    </source>
</evidence>
<dbReference type="Proteomes" id="UP001589793">
    <property type="component" value="Unassembled WGS sequence"/>
</dbReference>
<keyword evidence="6" id="KW-0418">Kinase</keyword>
<dbReference type="NCBIfam" id="TIGR00526">
    <property type="entry name" value="folB_dom"/>
    <property type="match status" value="1"/>
</dbReference>
<sequence length="306" mass="33028">MSPLLPVDPVPDMIELLGVRARGHHGVLESEKREGQEFLVDVRMQLGTRAAARTDALGRTVNYAEVADAIVAEIRSESRDLVETVAAQIAARILREQPLVRCVEVTLHKPSAPIPHPFEDVRIRIVREAPAVDAVLAVGGNLGDRAAHLERALMLLADEPGVEIAWTGPVLETDPVGGVPQAAFLNSVIGVRTVLGPWELLELARAIEADAHRRREVRWGPRTLDVDVITYGDLVQDDPELILPHPRAAERAFVLAPWAAARPAAVLPGHGGVQELLERAEDRHGLRPGAQVPGYGRTAPAGPDPA</sequence>
<evidence type="ECO:0000256" key="1">
    <source>
        <dbReference type="ARBA" id="ARBA00000198"/>
    </source>
</evidence>
<evidence type="ECO:0000313" key="12">
    <source>
        <dbReference type="EMBL" id="MFC0674084.1"/>
    </source>
</evidence>
<keyword evidence="9" id="KW-0456">Lyase</keyword>
<dbReference type="Pfam" id="PF02152">
    <property type="entry name" value="FolB"/>
    <property type="match status" value="1"/>
</dbReference>
<dbReference type="EC" id="4.1.2.25" evidence="9"/>
<comment type="caution">
    <text evidence="12">The sequence shown here is derived from an EMBL/GenBank/DDBJ whole genome shotgun (WGS) entry which is preliminary data.</text>
</comment>
<dbReference type="InterPro" id="IPR043133">
    <property type="entry name" value="GTP-CH-I_C/QueF"/>
</dbReference>
<evidence type="ECO:0000256" key="7">
    <source>
        <dbReference type="ARBA" id="ARBA00022840"/>
    </source>
</evidence>
<dbReference type="PROSITE" id="PS00794">
    <property type="entry name" value="HPPK"/>
    <property type="match status" value="1"/>
</dbReference>